<proteinExistence type="predicted"/>
<organism evidence="1 2">
    <name type="scientific">Racocetra persica</name>
    <dbReference type="NCBI Taxonomy" id="160502"/>
    <lineage>
        <taxon>Eukaryota</taxon>
        <taxon>Fungi</taxon>
        <taxon>Fungi incertae sedis</taxon>
        <taxon>Mucoromycota</taxon>
        <taxon>Glomeromycotina</taxon>
        <taxon>Glomeromycetes</taxon>
        <taxon>Diversisporales</taxon>
        <taxon>Gigasporaceae</taxon>
        <taxon>Racocetra</taxon>
    </lineage>
</organism>
<evidence type="ECO:0000313" key="2">
    <source>
        <dbReference type="Proteomes" id="UP000789920"/>
    </source>
</evidence>
<accession>A0ACA9NCJ8</accession>
<name>A0ACA9NCJ8_9GLOM</name>
<sequence>MEKHNEDDIDISTYFEETYCNKTINNIFKDLEPVSLKKRNFFDDFEEAESHHVNLSCLLKNNPNFCITVTTLNDEHSHDLSPKIIQFEKGKQFTEEMRKKIEFLVTKCQLGATIMRRILRENDTANFYDQLLSKQREDSLWFIEIMWKSETNILTNLFWMSSEQILLWHEFVQNDNMQSRIIAQAFICNEIIETYQWVLQITKKMTNNRCSCVFVTDGDPAMEQTIFLEYPEIKHLFCIWHVKQNIKKMLCSKLKDSFNEFYSRFWQCRNADMVHGFEYYWEQLVSFLNAKLYFERYFYKRRFSWACAFTTIEFMLGIQSMLFIKTSIVTVFPAIESLVKQYLGSNVSNFLIEQMKESLYYIASCSTIKEVESLTIYEPSQSKDMDDESDAVNLSAKYFLDHLEQNIVEEI</sequence>
<evidence type="ECO:0000313" key="1">
    <source>
        <dbReference type="EMBL" id="CAG8641921.1"/>
    </source>
</evidence>
<protein>
    <submittedName>
        <fullName evidence="1">23301_t:CDS:1</fullName>
    </submittedName>
</protein>
<keyword evidence="2" id="KW-1185">Reference proteome</keyword>
<comment type="caution">
    <text evidence="1">The sequence shown here is derived from an EMBL/GenBank/DDBJ whole genome shotgun (WGS) entry which is preliminary data.</text>
</comment>
<dbReference type="Proteomes" id="UP000789920">
    <property type="component" value="Unassembled WGS sequence"/>
</dbReference>
<dbReference type="EMBL" id="CAJVQC010012785">
    <property type="protein sequence ID" value="CAG8641921.1"/>
    <property type="molecule type" value="Genomic_DNA"/>
</dbReference>
<reference evidence="1" key="1">
    <citation type="submission" date="2021-06" db="EMBL/GenBank/DDBJ databases">
        <authorList>
            <person name="Kallberg Y."/>
            <person name="Tangrot J."/>
            <person name="Rosling A."/>
        </authorList>
    </citation>
    <scope>NUCLEOTIDE SEQUENCE</scope>
    <source>
        <strain evidence="1">MA461A</strain>
    </source>
</reference>
<gene>
    <name evidence="1" type="ORF">RPERSI_LOCUS7519</name>
</gene>